<evidence type="ECO:0000259" key="3">
    <source>
        <dbReference type="PROSITE" id="PS50893"/>
    </source>
</evidence>
<keyword evidence="1" id="KW-0547">Nucleotide-binding</keyword>
<dbReference type="Proteomes" id="UP000181899">
    <property type="component" value="Unassembled WGS sequence"/>
</dbReference>
<organism evidence="4 5">
    <name type="scientific">Proteiniclasticum ruminis</name>
    <dbReference type="NCBI Taxonomy" id="398199"/>
    <lineage>
        <taxon>Bacteria</taxon>
        <taxon>Bacillati</taxon>
        <taxon>Bacillota</taxon>
        <taxon>Clostridia</taxon>
        <taxon>Eubacteriales</taxon>
        <taxon>Clostridiaceae</taxon>
        <taxon>Proteiniclasticum</taxon>
    </lineage>
</organism>
<keyword evidence="2 4" id="KW-0067">ATP-binding</keyword>
<dbReference type="SUPFAM" id="SSF52540">
    <property type="entry name" value="P-loop containing nucleoside triphosphate hydrolases"/>
    <property type="match status" value="1"/>
</dbReference>
<dbReference type="InterPro" id="IPR003439">
    <property type="entry name" value="ABC_transporter-like_ATP-bd"/>
</dbReference>
<dbReference type="AlphaFoldDB" id="A0A1I5BCB4"/>
<name>A0A1I5BCB4_9CLOT</name>
<dbReference type="GO" id="GO:0005524">
    <property type="term" value="F:ATP binding"/>
    <property type="evidence" value="ECO:0007669"/>
    <property type="project" value="UniProtKB-KW"/>
</dbReference>
<evidence type="ECO:0000313" key="5">
    <source>
        <dbReference type="Proteomes" id="UP000181899"/>
    </source>
</evidence>
<dbReference type="STRING" id="398199.SAMN05421804_10775"/>
<proteinExistence type="predicted"/>
<dbReference type="RefSeq" id="WP_074911875.1">
    <property type="nucleotide sequence ID" value="NZ_FOVK01000004.1"/>
</dbReference>
<dbReference type="eggNOG" id="COG1101">
    <property type="taxonomic scope" value="Bacteria"/>
</dbReference>
<sequence length="263" mass="28894">MLKLQNLSKTFNPGTPIENTVLKNLSLQVKEKDFISLLGSNGAGKSTLLHLIAGTYEADGGLILLDGQDITYEKAHVRAKLLGRVHQDPRLSVSPSMTLLENLSLADAKGESFSLKKAVDIKRISYYKEQLASLGLGLESKLHTKIGLLSGGQRQAVALFMAVMKKPKLLLLDEHTAALDPRTSELIMKVTESLIQKEGITTLMVTHNMNHALAYGNRLVMMHEGEIVEDLSLEEKAALSTKDLIALFQKNAHSVEDRMVLQV</sequence>
<dbReference type="GO" id="GO:0016887">
    <property type="term" value="F:ATP hydrolysis activity"/>
    <property type="evidence" value="ECO:0007669"/>
    <property type="project" value="InterPro"/>
</dbReference>
<protein>
    <submittedName>
        <fullName evidence="4">Putative ABC transport system ATP-binding protein</fullName>
    </submittedName>
</protein>
<dbReference type="InterPro" id="IPR003593">
    <property type="entry name" value="AAA+_ATPase"/>
</dbReference>
<dbReference type="GO" id="GO:0022857">
    <property type="term" value="F:transmembrane transporter activity"/>
    <property type="evidence" value="ECO:0007669"/>
    <property type="project" value="TreeGrafter"/>
</dbReference>
<reference evidence="4 5" key="1">
    <citation type="submission" date="2016-10" db="EMBL/GenBank/DDBJ databases">
        <authorList>
            <person name="de Groot N.N."/>
        </authorList>
    </citation>
    <scope>NUCLEOTIDE SEQUENCE [LARGE SCALE GENOMIC DNA]</scope>
    <source>
        <strain evidence="4 5">ML2</strain>
    </source>
</reference>
<dbReference type="PANTHER" id="PTHR24220">
    <property type="entry name" value="IMPORT ATP-BINDING PROTEIN"/>
    <property type="match status" value="1"/>
</dbReference>
<feature type="domain" description="ABC transporter" evidence="3">
    <location>
        <begin position="2"/>
        <end position="249"/>
    </location>
</feature>
<dbReference type="Gene3D" id="3.40.50.300">
    <property type="entry name" value="P-loop containing nucleotide triphosphate hydrolases"/>
    <property type="match status" value="1"/>
</dbReference>
<dbReference type="Pfam" id="PF00005">
    <property type="entry name" value="ABC_tran"/>
    <property type="match status" value="1"/>
</dbReference>
<gene>
    <name evidence="4" type="ORF">SAMN04488695_104132</name>
</gene>
<evidence type="ECO:0000256" key="1">
    <source>
        <dbReference type="ARBA" id="ARBA00022741"/>
    </source>
</evidence>
<keyword evidence="5" id="KW-1185">Reference proteome</keyword>
<dbReference type="SMART" id="SM00382">
    <property type="entry name" value="AAA"/>
    <property type="match status" value="1"/>
</dbReference>
<accession>A0A1I5BCB4</accession>
<dbReference type="PROSITE" id="PS50893">
    <property type="entry name" value="ABC_TRANSPORTER_2"/>
    <property type="match status" value="1"/>
</dbReference>
<dbReference type="InterPro" id="IPR027417">
    <property type="entry name" value="P-loop_NTPase"/>
</dbReference>
<evidence type="ECO:0000256" key="2">
    <source>
        <dbReference type="ARBA" id="ARBA00022840"/>
    </source>
</evidence>
<evidence type="ECO:0000313" key="4">
    <source>
        <dbReference type="EMBL" id="SFN72336.1"/>
    </source>
</evidence>
<dbReference type="EMBL" id="FOVK01000004">
    <property type="protein sequence ID" value="SFN72336.1"/>
    <property type="molecule type" value="Genomic_DNA"/>
</dbReference>
<dbReference type="InterPro" id="IPR015854">
    <property type="entry name" value="ABC_transpr_LolD-like"/>
</dbReference>
<dbReference type="GO" id="GO:0005886">
    <property type="term" value="C:plasma membrane"/>
    <property type="evidence" value="ECO:0007669"/>
    <property type="project" value="TreeGrafter"/>
</dbReference>
<dbReference type="OrthoDB" id="9776369at2"/>
<dbReference type="PANTHER" id="PTHR24220:SF692">
    <property type="entry name" value="ABC TRANSPORTER DOMAIN-CONTAINING PROTEIN"/>
    <property type="match status" value="1"/>
</dbReference>